<dbReference type="InterPro" id="IPR035925">
    <property type="entry name" value="BSD_dom_sf"/>
</dbReference>
<dbReference type="PANTHER" id="PTHR31923:SF1">
    <property type="entry name" value="BSD DOMAIN-CONTAINING PROTEIN"/>
    <property type="match status" value="1"/>
</dbReference>
<feature type="region of interest" description="Disordered" evidence="1">
    <location>
        <begin position="298"/>
        <end position="397"/>
    </location>
</feature>
<keyword evidence="4" id="KW-1185">Reference proteome</keyword>
<feature type="compositionally biased region" description="Acidic residues" evidence="1">
    <location>
        <begin position="365"/>
        <end position="379"/>
    </location>
</feature>
<dbReference type="PROSITE" id="PS50858">
    <property type="entry name" value="BSD"/>
    <property type="match status" value="1"/>
</dbReference>
<proteinExistence type="predicted"/>
<gene>
    <name evidence="3" type="ORF">CVIRNUC_000639</name>
</gene>
<evidence type="ECO:0000313" key="4">
    <source>
        <dbReference type="Proteomes" id="UP001314263"/>
    </source>
</evidence>
<feature type="compositionally biased region" description="Basic and acidic residues" evidence="1">
    <location>
        <begin position="380"/>
        <end position="397"/>
    </location>
</feature>
<dbReference type="PANTHER" id="PTHR31923">
    <property type="entry name" value="BSD DOMAIN-CONTAINING PROTEIN"/>
    <property type="match status" value="1"/>
</dbReference>
<feature type="compositionally biased region" description="Basic and acidic residues" evidence="1">
    <location>
        <begin position="310"/>
        <end position="325"/>
    </location>
</feature>
<organism evidence="3 4">
    <name type="scientific">Coccomyxa viridis</name>
    <dbReference type="NCBI Taxonomy" id="1274662"/>
    <lineage>
        <taxon>Eukaryota</taxon>
        <taxon>Viridiplantae</taxon>
        <taxon>Chlorophyta</taxon>
        <taxon>core chlorophytes</taxon>
        <taxon>Trebouxiophyceae</taxon>
        <taxon>Trebouxiophyceae incertae sedis</taxon>
        <taxon>Coccomyxaceae</taxon>
        <taxon>Coccomyxa</taxon>
    </lineage>
</organism>
<dbReference type="InterPro" id="IPR005607">
    <property type="entry name" value="BSD_dom"/>
</dbReference>
<accession>A0AAV1HSE3</accession>
<evidence type="ECO:0000313" key="3">
    <source>
        <dbReference type="EMBL" id="CAK0735787.1"/>
    </source>
</evidence>
<feature type="domain" description="BSD" evidence="2">
    <location>
        <begin position="130"/>
        <end position="182"/>
    </location>
</feature>
<evidence type="ECO:0000256" key="1">
    <source>
        <dbReference type="SAM" id="MobiDB-lite"/>
    </source>
</evidence>
<dbReference type="SUPFAM" id="SSF140383">
    <property type="entry name" value="BSD domain-like"/>
    <property type="match status" value="1"/>
</dbReference>
<evidence type="ECO:0000259" key="2">
    <source>
        <dbReference type="PROSITE" id="PS50858"/>
    </source>
</evidence>
<name>A0AAV1HSE3_9CHLO</name>
<dbReference type="EMBL" id="CAUYUE010000001">
    <property type="protein sequence ID" value="CAK0735787.1"/>
    <property type="molecule type" value="Genomic_DNA"/>
</dbReference>
<dbReference type="Proteomes" id="UP001314263">
    <property type="component" value="Unassembled WGS sequence"/>
</dbReference>
<sequence>MDFFLKNFESAQATLAEQAKQAALNAQKTAKGFAEQVSKQGKVLAEQASSMSKEAAESAQHRLLSLDGPHLSLGTPKEPEKPSPVVLEKYGITSEFLDFVRSLTYSTFRDFPADELPAAEAEGGDGTARLEDRPLTPWQERHAMLVVQVAKEINELRYVLSPKRMTDVQFWHIYFRLADKYLPEEATDPHFKPEPSAVPGLTFTDIQAKFAALSTSAKQWSDHTGATLRSAAAGHFGGGTDSPTASSTLKEIARNRSEALPESAAGAPEQQQQADGKQKDAGLGRDQELEAYLHDAERREQHGGSAAAAPDHEQTSSSDLEHVEAADAQESCAASSGSDNDFDKYLNELSGSDEEESKHAKAESTSDDEERASGEDDLDDYMRVLADEDKKPPQAKK</sequence>
<dbReference type="AlphaFoldDB" id="A0AAV1HSE3"/>
<comment type="caution">
    <text evidence="3">The sequence shown here is derived from an EMBL/GenBank/DDBJ whole genome shotgun (WGS) entry which is preliminary data.</text>
</comment>
<protein>
    <recommendedName>
        <fullName evidence="2">BSD domain-containing protein</fullName>
    </recommendedName>
</protein>
<feature type="region of interest" description="Disordered" evidence="1">
    <location>
        <begin position="256"/>
        <end position="282"/>
    </location>
</feature>
<reference evidence="3 4" key="1">
    <citation type="submission" date="2023-10" db="EMBL/GenBank/DDBJ databases">
        <authorList>
            <person name="Maclean D."/>
            <person name="Macfadyen A."/>
        </authorList>
    </citation>
    <scope>NUCLEOTIDE SEQUENCE [LARGE SCALE GENOMIC DNA]</scope>
</reference>